<evidence type="ECO:0000256" key="5">
    <source>
        <dbReference type="SAM" id="Coils"/>
    </source>
</evidence>
<keyword evidence="5" id="KW-0175">Coiled coil</keyword>
<dbReference type="SUPFAM" id="SSF48452">
    <property type="entry name" value="TPR-like"/>
    <property type="match status" value="1"/>
</dbReference>
<keyword evidence="1" id="KW-0808">Transferase</keyword>
<reference evidence="8 9" key="1">
    <citation type="submission" date="2023-02" db="EMBL/GenBank/DDBJ databases">
        <title>Genome sequence of Lentisphaera profundi SAORIC-696.</title>
        <authorList>
            <person name="Kim e."/>
            <person name="Cho J.-C."/>
            <person name="Choi A."/>
            <person name="Kang I."/>
        </authorList>
    </citation>
    <scope>NUCLEOTIDE SEQUENCE [LARGE SCALE GENOMIC DNA]</scope>
    <source>
        <strain evidence="8 9">SAORIC-696</strain>
    </source>
</reference>
<sequence length="682" mass="78698">MRKEENYFDNIDELFTQAFELEDNNLIDSLQFEGENFVDYEHYSEGGIKEIFLCRDRRTNRRVAMAVLKDTADTKKTEAFLREAKINAALQHPNIVPIYEMGIDEKKPWFAMKFIAGSSLAEIIEDLNAESPARLADLSQRLDVFNKVCDAIAYAHSLGVLHLDIKPDNIRISNYGDVVVCDWGLADIEATICDEQLLEYCTILEYDLDHQTLDGTVKGTPGYMAPEQTSIVKIRKGRHTDIFALGTLLYSLLTLEKPFKGDSLENILSNTAKGNFIKPSTLKADLPASLEAICLKAMQVKPEDRYLSVEALQKDLEAYRNGFATYAEKASILKLLKLLIYRHKMLFSLACLLFFLIPISTLFLLRNMELSKTNIEQENEKLLLEQEIHRQRGKDSAPLFLERAQENLKIFDYDTSLRFCNEALERDQEMLAAWKLKAYLHFIKEEYQNCLDAFTKAGVKNGRIIALAKNSLLLEQISEPKEKLQQRMDQLTRLHSQKDMKTFSFFMHNIVHNDLPLVDRLKLCRYIIGLRNKRADNEVFNFRYDSKSRTLDISNNPWIKIAHCLQNFPADTIIASNTSIRHGGNFYNKHLINLDISNTDVMELRTLKCQNLKNLKISGTIIHDLSPLEEYALVSLDISHTPIRYLNFVPKTPSLKQLYIHQGQFQKQQFKWLRKDIEVITK</sequence>
<dbReference type="RefSeq" id="WP_274151356.1">
    <property type="nucleotide sequence ID" value="NZ_CP117811.1"/>
</dbReference>
<evidence type="ECO:0000256" key="1">
    <source>
        <dbReference type="ARBA" id="ARBA00022679"/>
    </source>
</evidence>
<keyword evidence="6" id="KW-0812">Transmembrane</keyword>
<keyword evidence="6" id="KW-0472">Membrane</keyword>
<evidence type="ECO:0000256" key="4">
    <source>
        <dbReference type="ARBA" id="ARBA00022840"/>
    </source>
</evidence>
<keyword evidence="3 8" id="KW-0418">Kinase</keyword>
<proteinExistence type="predicted"/>
<dbReference type="SMART" id="SM00220">
    <property type="entry name" value="S_TKc"/>
    <property type="match status" value="1"/>
</dbReference>
<dbReference type="Gene3D" id="1.25.40.10">
    <property type="entry name" value="Tetratricopeptide repeat domain"/>
    <property type="match status" value="1"/>
</dbReference>
<gene>
    <name evidence="8" type="ORF">PQO03_04145</name>
</gene>
<dbReference type="InterPro" id="IPR011009">
    <property type="entry name" value="Kinase-like_dom_sf"/>
</dbReference>
<evidence type="ECO:0000259" key="7">
    <source>
        <dbReference type="PROSITE" id="PS50011"/>
    </source>
</evidence>
<dbReference type="EMBL" id="CP117811">
    <property type="protein sequence ID" value="WDE97146.1"/>
    <property type="molecule type" value="Genomic_DNA"/>
</dbReference>
<dbReference type="SUPFAM" id="SSF56112">
    <property type="entry name" value="Protein kinase-like (PK-like)"/>
    <property type="match status" value="1"/>
</dbReference>
<evidence type="ECO:0000256" key="2">
    <source>
        <dbReference type="ARBA" id="ARBA00022741"/>
    </source>
</evidence>
<dbReference type="PANTHER" id="PTHR43289">
    <property type="entry name" value="MITOGEN-ACTIVATED PROTEIN KINASE KINASE KINASE 20-RELATED"/>
    <property type="match status" value="1"/>
</dbReference>
<keyword evidence="4" id="KW-0067">ATP-binding</keyword>
<dbReference type="InterPro" id="IPR000719">
    <property type="entry name" value="Prot_kinase_dom"/>
</dbReference>
<feature type="domain" description="Protein kinase" evidence="7">
    <location>
        <begin position="37"/>
        <end position="320"/>
    </location>
</feature>
<dbReference type="PROSITE" id="PS50011">
    <property type="entry name" value="PROTEIN_KINASE_DOM"/>
    <property type="match status" value="1"/>
</dbReference>
<dbReference type="InterPro" id="IPR032675">
    <property type="entry name" value="LRR_dom_sf"/>
</dbReference>
<dbReference type="Proteomes" id="UP001214250">
    <property type="component" value="Chromosome 1"/>
</dbReference>
<dbReference type="InterPro" id="IPR011990">
    <property type="entry name" value="TPR-like_helical_dom_sf"/>
</dbReference>
<keyword evidence="2" id="KW-0547">Nucleotide-binding</keyword>
<organism evidence="8 9">
    <name type="scientific">Lentisphaera profundi</name>
    <dbReference type="NCBI Taxonomy" id="1658616"/>
    <lineage>
        <taxon>Bacteria</taxon>
        <taxon>Pseudomonadati</taxon>
        <taxon>Lentisphaerota</taxon>
        <taxon>Lentisphaeria</taxon>
        <taxon>Lentisphaerales</taxon>
        <taxon>Lentisphaeraceae</taxon>
        <taxon>Lentisphaera</taxon>
    </lineage>
</organism>
<accession>A0ABY7VSG3</accession>
<keyword evidence="6" id="KW-1133">Transmembrane helix</keyword>
<feature type="coiled-coil region" evidence="5">
    <location>
        <begin position="474"/>
        <end position="501"/>
    </location>
</feature>
<name>A0ABY7VSG3_9BACT</name>
<evidence type="ECO:0000313" key="9">
    <source>
        <dbReference type="Proteomes" id="UP001214250"/>
    </source>
</evidence>
<dbReference type="GO" id="GO:0016301">
    <property type="term" value="F:kinase activity"/>
    <property type="evidence" value="ECO:0007669"/>
    <property type="project" value="UniProtKB-KW"/>
</dbReference>
<evidence type="ECO:0000256" key="6">
    <source>
        <dbReference type="SAM" id="Phobius"/>
    </source>
</evidence>
<keyword evidence="9" id="KW-1185">Reference proteome</keyword>
<evidence type="ECO:0000256" key="3">
    <source>
        <dbReference type="ARBA" id="ARBA00022777"/>
    </source>
</evidence>
<dbReference type="Gene3D" id="3.80.10.10">
    <property type="entry name" value="Ribonuclease Inhibitor"/>
    <property type="match status" value="1"/>
</dbReference>
<feature type="transmembrane region" description="Helical" evidence="6">
    <location>
        <begin position="345"/>
        <end position="365"/>
    </location>
</feature>
<dbReference type="Gene3D" id="1.10.510.10">
    <property type="entry name" value="Transferase(Phosphotransferase) domain 1"/>
    <property type="match status" value="1"/>
</dbReference>
<protein>
    <submittedName>
        <fullName evidence="8">Serine/threonine-protein kinase</fullName>
    </submittedName>
</protein>
<dbReference type="SUPFAM" id="SSF52058">
    <property type="entry name" value="L domain-like"/>
    <property type="match status" value="1"/>
</dbReference>
<feature type="coiled-coil region" evidence="5">
    <location>
        <begin position="365"/>
        <end position="392"/>
    </location>
</feature>
<evidence type="ECO:0000313" key="8">
    <source>
        <dbReference type="EMBL" id="WDE97146.1"/>
    </source>
</evidence>
<dbReference type="PANTHER" id="PTHR43289:SF6">
    <property type="entry name" value="SERINE_THREONINE-PROTEIN KINASE NEKL-3"/>
    <property type="match status" value="1"/>
</dbReference>
<dbReference type="Pfam" id="PF00069">
    <property type="entry name" value="Pkinase"/>
    <property type="match status" value="1"/>
</dbReference>
<dbReference type="CDD" id="cd14014">
    <property type="entry name" value="STKc_PknB_like"/>
    <property type="match status" value="1"/>
</dbReference>